<dbReference type="RefSeq" id="XP_020428239.1">
    <property type="nucleotide sequence ID" value="XM_020581452.1"/>
</dbReference>
<accession>D3BRS3</accession>
<dbReference type="InParanoid" id="D3BRS3"/>
<keyword evidence="1" id="KW-0732">Signal</keyword>
<evidence type="ECO:0000313" key="2">
    <source>
        <dbReference type="EMBL" id="EFA76105.1"/>
    </source>
</evidence>
<organism evidence="2 3">
    <name type="scientific">Heterostelium pallidum (strain ATCC 26659 / Pp 5 / PN500)</name>
    <name type="common">Cellular slime mold</name>
    <name type="synonym">Polysphondylium pallidum</name>
    <dbReference type="NCBI Taxonomy" id="670386"/>
    <lineage>
        <taxon>Eukaryota</taxon>
        <taxon>Amoebozoa</taxon>
        <taxon>Evosea</taxon>
        <taxon>Eumycetozoa</taxon>
        <taxon>Dictyostelia</taxon>
        <taxon>Acytosteliales</taxon>
        <taxon>Acytosteliaceae</taxon>
        <taxon>Heterostelium</taxon>
    </lineage>
</organism>
<feature type="signal peptide" evidence="1">
    <location>
        <begin position="1"/>
        <end position="27"/>
    </location>
</feature>
<gene>
    <name evidence="2" type="ORF">PPL_10684</name>
</gene>
<feature type="chain" id="PRO_5003042717" evidence="1">
    <location>
        <begin position="28"/>
        <end position="118"/>
    </location>
</feature>
<sequence>MNLFKNGFYRLMITYLFFQLLILKTNSQQPPTSEINALMALQPAFGVEWYPRPNACGYLCRNSESQVFCGSDNRVNYIGLTLRWSTLLNPDFAVSPQLIAKSPNLISLSKLARVRIFY</sequence>
<name>D3BRS3_HETP5</name>
<proteinExistence type="predicted"/>
<protein>
    <submittedName>
        <fullName evidence="2">Uncharacterized protein</fullName>
    </submittedName>
</protein>
<evidence type="ECO:0000313" key="3">
    <source>
        <dbReference type="Proteomes" id="UP000001396"/>
    </source>
</evidence>
<dbReference type="Proteomes" id="UP000001396">
    <property type="component" value="Unassembled WGS sequence"/>
</dbReference>
<reference evidence="2 3" key="1">
    <citation type="journal article" date="2011" name="Genome Res.">
        <title>Phylogeny-wide analysis of social amoeba genomes highlights ancient origins for complex intercellular communication.</title>
        <authorList>
            <person name="Heidel A.J."/>
            <person name="Lawal H.M."/>
            <person name="Felder M."/>
            <person name="Schilde C."/>
            <person name="Helps N.R."/>
            <person name="Tunggal B."/>
            <person name="Rivero F."/>
            <person name="John U."/>
            <person name="Schleicher M."/>
            <person name="Eichinger L."/>
            <person name="Platzer M."/>
            <person name="Noegel A.A."/>
            <person name="Schaap P."/>
            <person name="Gloeckner G."/>
        </authorList>
    </citation>
    <scope>NUCLEOTIDE SEQUENCE [LARGE SCALE GENOMIC DNA]</scope>
    <source>
        <strain evidence="3">ATCC 26659 / Pp 5 / PN500</strain>
    </source>
</reference>
<dbReference type="GeneID" id="31366153"/>
<dbReference type="EMBL" id="ADBJ01000050">
    <property type="protein sequence ID" value="EFA76105.1"/>
    <property type="molecule type" value="Genomic_DNA"/>
</dbReference>
<comment type="caution">
    <text evidence="2">The sequence shown here is derived from an EMBL/GenBank/DDBJ whole genome shotgun (WGS) entry which is preliminary data.</text>
</comment>
<keyword evidence="3" id="KW-1185">Reference proteome</keyword>
<evidence type="ECO:0000256" key="1">
    <source>
        <dbReference type="SAM" id="SignalP"/>
    </source>
</evidence>
<dbReference type="AlphaFoldDB" id="D3BRS3"/>